<dbReference type="UniPathway" id="UPA00659"/>
<evidence type="ECO:0000256" key="4">
    <source>
        <dbReference type="ARBA" id="ARBA00012033"/>
    </source>
</evidence>
<feature type="domain" description="Acyl-CoA dehydrogenase C-terminal bacterial-type" evidence="16">
    <location>
        <begin position="523"/>
        <end position="806"/>
    </location>
</feature>
<gene>
    <name evidence="17" type="ORF">MNBD_GAMMA20-1003</name>
</gene>
<dbReference type="PANTHER" id="PTHR48083:SF33">
    <property type="entry name" value="ACYL-COENZYME A DEHYDROGENASE"/>
    <property type="match status" value="1"/>
</dbReference>
<dbReference type="Pfam" id="PF02771">
    <property type="entry name" value="Acyl-CoA_dh_N"/>
    <property type="match status" value="1"/>
</dbReference>
<evidence type="ECO:0000256" key="11">
    <source>
        <dbReference type="ARBA" id="ARBA00049247"/>
    </source>
</evidence>
<dbReference type="Pfam" id="PF02770">
    <property type="entry name" value="Acyl-CoA_dh_M"/>
    <property type="match status" value="1"/>
</dbReference>
<dbReference type="EC" id="1.3.8.7" evidence="4"/>
<dbReference type="InterPro" id="IPR037069">
    <property type="entry name" value="AcylCoA_DH/ox_N_sf"/>
</dbReference>
<evidence type="ECO:0000256" key="9">
    <source>
        <dbReference type="ARBA" id="ARBA00023002"/>
    </source>
</evidence>
<dbReference type="FunFam" id="1.20.140.10:FF:000009">
    <property type="entry name" value="Acyl-CoA dehydrogenase"/>
    <property type="match status" value="1"/>
</dbReference>
<keyword evidence="9" id="KW-0560">Oxidoreductase</keyword>
<dbReference type="InterPro" id="IPR006091">
    <property type="entry name" value="Acyl-CoA_Oxase/DH_mid-dom"/>
</dbReference>
<protein>
    <recommendedName>
        <fullName evidence="6">Acyl-coenzyme A dehydrogenase</fullName>
        <ecNumber evidence="4">1.3.8.7</ecNumber>
        <ecNumber evidence="5">1.3.8.8</ecNumber>
    </recommendedName>
</protein>
<evidence type="ECO:0000259" key="15">
    <source>
        <dbReference type="Pfam" id="PF02771"/>
    </source>
</evidence>
<comment type="pathway">
    <text evidence="2">Lipid metabolism; fatty acid beta-oxidation.</text>
</comment>
<dbReference type="InterPro" id="IPR009075">
    <property type="entry name" value="AcylCo_DH/oxidase_C"/>
</dbReference>
<dbReference type="NCBIfam" id="NF007000">
    <property type="entry name" value="PRK09463.1"/>
    <property type="match status" value="1"/>
</dbReference>
<dbReference type="InterPro" id="IPR036250">
    <property type="entry name" value="AcylCo_DH-like_C"/>
</dbReference>
<keyword evidence="8" id="KW-0274">FAD</keyword>
<dbReference type="Gene3D" id="1.20.140.10">
    <property type="entry name" value="Butyryl-CoA Dehydrogenase, subunit A, domain 3"/>
    <property type="match status" value="1"/>
</dbReference>
<dbReference type="NCBIfam" id="NF009586">
    <property type="entry name" value="PRK13026.1"/>
    <property type="match status" value="1"/>
</dbReference>
<dbReference type="Gene3D" id="2.40.110.10">
    <property type="entry name" value="Butyryl-CoA Dehydrogenase, subunit A, domain 2"/>
    <property type="match status" value="1"/>
</dbReference>
<feature type="domain" description="Acyl-CoA dehydrogenase/oxidase N-terminal" evidence="15">
    <location>
        <begin position="150"/>
        <end position="237"/>
    </location>
</feature>
<dbReference type="SUPFAM" id="SSF47203">
    <property type="entry name" value="Acyl-CoA dehydrogenase C-terminal domain-like"/>
    <property type="match status" value="1"/>
</dbReference>
<keyword evidence="12" id="KW-1133">Transmembrane helix</keyword>
<dbReference type="GO" id="GO:0033539">
    <property type="term" value="P:fatty acid beta-oxidation using acyl-CoA dehydrogenase"/>
    <property type="evidence" value="ECO:0007669"/>
    <property type="project" value="InterPro"/>
</dbReference>
<dbReference type="GO" id="GO:0070991">
    <property type="term" value="F:medium-chain fatty acyl-CoA dehydrogenase activity"/>
    <property type="evidence" value="ECO:0007669"/>
    <property type="project" value="UniProtKB-EC"/>
</dbReference>
<evidence type="ECO:0000256" key="6">
    <source>
        <dbReference type="ARBA" id="ARBA00020144"/>
    </source>
</evidence>
<comment type="cofactor">
    <cofactor evidence="1">
        <name>FAD</name>
        <dbReference type="ChEBI" id="CHEBI:57692"/>
    </cofactor>
</comment>
<evidence type="ECO:0000256" key="8">
    <source>
        <dbReference type="ARBA" id="ARBA00022827"/>
    </source>
</evidence>
<dbReference type="SUPFAM" id="SSF56645">
    <property type="entry name" value="Acyl-CoA dehydrogenase NM domain-like"/>
    <property type="match status" value="1"/>
</dbReference>
<comment type="catalytic activity">
    <reaction evidence="10">
        <text>a medium-chain 2,3-saturated fatty acyl-CoA + oxidized [electron-transfer flavoprotein] + H(+) = a medium-chain (2E)-enoyl-CoA + reduced [electron-transfer flavoprotein]</text>
        <dbReference type="Rhea" id="RHEA:14477"/>
        <dbReference type="Rhea" id="RHEA-COMP:10685"/>
        <dbReference type="Rhea" id="RHEA-COMP:10686"/>
        <dbReference type="ChEBI" id="CHEBI:15378"/>
        <dbReference type="ChEBI" id="CHEBI:57692"/>
        <dbReference type="ChEBI" id="CHEBI:58307"/>
        <dbReference type="ChEBI" id="CHEBI:83723"/>
        <dbReference type="ChEBI" id="CHEBI:83726"/>
        <dbReference type="EC" id="1.3.8.7"/>
    </reaction>
</comment>
<dbReference type="EMBL" id="UOFU01000171">
    <property type="protein sequence ID" value="VAW99441.1"/>
    <property type="molecule type" value="Genomic_DNA"/>
</dbReference>
<keyword evidence="7" id="KW-0285">Flavoprotein</keyword>
<dbReference type="GO" id="GO:0050660">
    <property type="term" value="F:flavin adenine dinucleotide binding"/>
    <property type="evidence" value="ECO:0007669"/>
    <property type="project" value="InterPro"/>
</dbReference>
<comment type="similarity">
    <text evidence="3">Belongs to the acyl-CoA dehydrogenase family.</text>
</comment>
<evidence type="ECO:0000256" key="12">
    <source>
        <dbReference type="SAM" id="Phobius"/>
    </source>
</evidence>
<evidence type="ECO:0000256" key="5">
    <source>
        <dbReference type="ARBA" id="ARBA00012040"/>
    </source>
</evidence>
<evidence type="ECO:0000256" key="3">
    <source>
        <dbReference type="ARBA" id="ARBA00009347"/>
    </source>
</evidence>
<evidence type="ECO:0000256" key="10">
    <source>
        <dbReference type="ARBA" id="ARBA00047882"/>
    </source>
</evidence>
<name>A0A3B1A5U5_9ZZZZ</name>
<dbReference type="InterPro" id="IPR015396">
    <property type="entry name" value="FadE_C"/>
</dbReference>
<feature type="domain" description="Acyl-CoA oxidase/dehydrogenase middle" evidence="14">
    <location>
        <begin position="241"/>
        <end position="336"/>
    </location>
</feature>
<evidence type="ECO:0000256" key="1">
    <source>
        <dbReference type="ARBA" id="ARBA00001974"/>
    </source>
</evidence>
<evidence type="ECO:0000259" key="16">
    <source>
        <dbReference type="Pfam" id="PF09317"/>
    </source>
</evidence>
<keyword evidence="12" id="KW-0812">Transmembrane</keyword>
<organism evidence="17">
    <name type="scientific">hydrothermal vent metagenome</name>
    <dbReference type="NCBI Taxonomy" id="652676"/>
    <lineage>
        <taxon>unclassified sequences</taxon>
        <taxon>metagenomes</taxon>
        <taxon>ecological metagenomes</taxon>
    </lineage>
</organism>
<evidence type="ECO:0000256" key="2">
    <source>
        <dbReference type="ARBA" id="ARBA00005005"/>
    </source>
</evidence>
<dbReference type="FunFam" id="1.10.540.10:FF:000004">
    <property type="entry name" value="Acyl-CoA dehydrogenase"/>
    <property type="match status" value="1"/>
</dbReference>
<sequence length="818" mass="89104">MCIVWVSLFVIAVGLVFYLRWSLLSGSLLLAGVLIAWGLWGGAGAGPQALAWLVFLAITVPLNVPSLRRAWLTDSLFKRFSKIMPAMSDTEREALEAGSVWWDGDLFSGMPKWSRLMETPPPKLTPDERAFLDGPVETLCGMIDDWHITQVDRDLPPEVWDYLKAEGFFGMIIPRHFGGLEFSALAHSAVVMKVASRSITAAVTVMVPNSLGPAELLLHYGTDEQKNHYLPRLATGKEIPCFALTSPEAGSDAAAMTDSGVVCRADFNGKPDVLGIRLNWDKRYITLGPVATVLGLAFKLFDPDGLLGDEFGGKKNLGITCALIPTDMPGVEIGSRHFPLNQAFMNGPTRGRDVFIPMDWIIGGQSRAGQGWRMLMECLAAGRAISLPALSTGAGKLMSRATGAYARVRKQFKTPIGRFEGVEEALARIAGLTYMMDAARTLTASAVDQGESPSVISAVVKYQLTEAMRTVVNDAMDVQGGKGICMGPRNFAGRVYQAIPISITVEGANILTRSLIIFGQGAVRCHPFVLREMQAVAAKDAGAFDAALTGHVGFAISNAVRSLLLGLSGARFARTPLHGALSSPSRRYFQQLTRMSAAFAFVSDVSMLVLGGSLKRREKLSGRLADVLSWLYLASAALKRYEDQGRPAEDLPLLQWVCEHALYEIQRGLSDLCKNFPNRPAAWLMRLVAFPLGRPFHGPSDRLGHQCADLLMAPSEARDRLTRGLFSPQDTHHAIGVLEHALAAIVAVAPLEKRVRTAVRNGELASAPEVELMADAHRLRVINDTEYEQWQAADEARREAIAVDEFEKEALVCRAEKP</sequence>
<dbReference type="InterPro" id="IPR013786">
    <property type="entry name" value="AcylCoA_DH/ox_N"/>
</dbReference>
<comment type="catalytic activity">
    <reaction evidence="11">
        <text>a long-chain 2,3-saturated fatty acyl-CoA + oxidized [electron-transfer flavoprotein] + H(+) = a long-chain (2E)-enoyl-CoA + reduced [electron-transfer flavoprotein]</text>
        <dbReference type="Rhea" id="RHEA:17721"/>
        <dbReference type="Rhea" id="RHEA-COMP:10685"/>
        <dbReference type="Rhea" id="RHEA-COMP:10686"/>
        <dbReference type="ChEBI" id="CHEBI:15378"/>
        <dbReference type="ChEBI" id="CHEBI:57692"/>
        <dbReference type="ChEBI" id="CHEBI:58307"/>
        <dbReference type="ChEBI" id="CHEBI:83721"/>
        <dbReference type="ChEBI" id="CHEBI:83727"/>
        <dbReference type="EC" id="1.3.8.8"/>
    </reaction>
</comment>
<dbReference type="InterPro" id="IPR009100">
    <property type="entry name" value="AcylCoA_DH/oxidase_NM_dom_sf"/>
</dbReference>
<dbReference type="EC" id="1.3.8.8" evidence="5"/>
<dbReference type="PANTHER" id="PTHR48083">
    <property type="entry name" value="MEDIUM-CHAIN SPECIFIC ACYL-COA DEHYDROGENASE, MITOCHONDRIAL-RELATED"/>
    <property type="match status" value="1"/>
</dbReference>
<dbReference type="Gene3D" id="1.10.540.10">
    <property type="entry name" value="Acyl-CoA dehydrogenase/oxidase, N-terminal domain"/>
    <property type="match status" value="1"/>
</dbReference>
<accession>A0A3B1A5U5</accession>
<dbReference type="GO" id="GO:0005737">
    <property type="term" value="C:cytoplasm"/>
    <property type="evidence" value="ECO:0007669"/>
    <property type="project" value="TreeGrafter"/>
</dbReference>
<evidence type="ECO:0000259" key="14">
    <source>
        <dbReference type="Pfam" id="PF02770"/>
    </source>
</evidence>
<evidence type="ECO:0000313" key="17">
    <source>
        <dbReference type="EMBL" id="VAW99441.1"/>
    </source>
</evidence>
<dbReference type="GO" id="GO:0004466">
    <property type="term" value="F:long-chain fatty acyl-CoA dehydrogenase activity"/>
    <property type="evidence" value="ECO:0007669"/>
    <property type="project" value="UniProtKB-EC"/>
</dbReference>
<keyword evidence="12" id="KW-0472">Membrane</keyword>
<feature type="transmembrane region" description="Helical" evidence="12">
    <location>
        <begin position="49"/>
        <end position="67"/>
    </location>
</feature>
<dbReference type="InterPro" id="IPR050741">
    <property type="entry name" value="Acyl-CoA_dehydrogenase"/>
</dbReference>
<dbReference type="AlphaFoldDB" id="A0A3B1A5U5"/>
<evidence type="ECO:0000259" key="13">
    <source>
        <dbReference type="Pfam" id="PF00441"/>
    </source>
</evidence>
<proteinExistence type="inferred from homology"/>
<feature type="domain" description="Acyl-CoA dehydrogenase/oxidase C-terminal" evidence="13">
    <location>
        <begin position="369"/>
        <end position="516"/>
    </location>
</feature>
<evidence type="ECO:0000256" key="7">
    <source>
        <dbReference type="ARBA" id="ARBA00022630"/>
    </source>
</evidence>
<reference evidence="17" key="1">
    <citation type="submission" date="2018-06" db="EMBL/GenBank/DDBJ databases">
        <authorList>
            <person name="Zhirakovskaya E."/>
        </authorList>
    </citation>
    <scope>NUCLEOTIDE SEQUENCE</scope>
</reference>
<dbReference type="Pfam" id="PF00441">
    <property type="entry name" value="Acyl-CoA_dh_1"/>
    <property type="match status" value="1"/>
</dbReference>
<dbReference type="InterPro" id="IPR046373">
    <property type="entry name" value="Acyl-CoA_Oxase/DH_mid-dom_sf"/>
</dbReference>
<dbReference type="Pfam" id="PF09317">
    <property type="entry name" value="ACDH_C"/>
    <property type="match status" value="1"/>
</dbReference>
<feature type="transmembrane region" description="Helical" evidence="12">
    <location>
        <begin position="6"/>
        <end position="37"/>
    </location>
</feature>